<dbReference type="RefSeq" id="WP_145309641.1">
    <property type="nucleotide sequence ID" value="NZ_CP037452.1"/>
</dbReference>
<dbReference type="KEGG" id="gfm:Enr17x_28970"/>
<proteinExistence type="predicted"/>
<dbReference type="AlphaFoldDB" id="A0A518ICM5"/>
<organism evidence="1 2">
    <name type="scientific">Gimesia fumaroli</name>
    <dbReference type="NCBI Taxonomy" id="2527976"/>
    <lineage>
        <taxon>Bacteria</taxon>
        <taxon>Pseudomonadati</taxon>
        <taxon>Planctomycetota</taxon>
        <taxon>Planctomycetia</taxon>
        <taxon>Planctomycetales</taxon>
        <taxon>Planctomycetaceae</taxon>
        <taxon>Gimesia</taxon>
    </lineage>
</organism>
<evidence type="ECO:0000313" key="1">
    <source>
        <dbReference type="EMBL" id="QDV50852.1"/>
    </source>
</evidence>
<protein>
    <submittedName>
        <fullName evidence="1">Uncharacterized protein</fullName>
    </submittedName>
</protein>
<reference evidence="1 2" key="1">
    <citation type="submission" date="2019-03" db="EMBL/GenBank/DDBJ databases">
        <title>Deep-cultivation of Planctomycetes and their phenomic and genomic characterization uncovers novel biology.</title>
        <authorList>
            <person name="Wiegand S."/>
            <person name="Jogler M."/>
            <person name="Boedeker C."/>
            <person name="Pinto D."/>
            <person name="Vollmers J."/>
            <person name="Rivas-Marin E."/>
            <person name="Kohn T."/>
            <person name="Peeters S.H."/>
            <person name="Heuer A."/>
            <person name="Rast P."/>
            <person name="Oberbeckmann S."/>
            <person name="Bunk B."/>
            <person name="Jeske O."/>
            <person name="Meyerdierks A."/>
            <person name="Storesund J.E."/>
            <person name="Kallscheuer N."/>
            <person name="Luecker S."/>
            <person name="Lage O.M."/>
            <person name="Pohl T."/>
            <person name="Merkel B.J."/>
            <person name="Hornburger P."/>
            <person name="Mueller R.-W."/>
            <person name="Bruemmer F."/>
            <person name="Labrenz M."/>
            <person name="Spormann A.M."/>
            <person name="Op den Camp H."/>
            <person name="Overmann J."/>
            <person name="Amann R."/>
            <person name="Jetten M.S.M."/>
            <person name="Mascher T."/>
            <person name="Medema M.H."/>
            <person name="Devos D.P."/>
            <person name="Kaster A.-K."/>
            <person name="Ovreas L."/>
            <person name="Rohde M."/>
            <person name="Galperin M.Y."/>
            <person name="Jogler C."/>
        </authorList>
    </citation>
    <scope>NUCLEOTIDE SEQUENCE [LARGE SCALE GENOMIC DNA]</scope>
    <source>
        <strain evidence="1 2">Enr17</strain>
    </source>
</reference>
<dbReference type="Proteomes" id="UP000318313">
    <property type="component" value="Chromosome"/>
</dbReference>
<evidence type="ECO:0000313" key="2">
    <source>
        <dbReference type="Proteomes" id="UP000318313"/>
    </source>
</evidence>
<accession>A0A518ICM5</accession>
<gene>
    <name evidence="1" type="ORF">Enr17x_28970</name>
</gene>
<name>A0A518ICM5_9PLAN</name>
<dbReference type="EMBL" id="CP037452">
    <property type="protein sequence ID" value="QDV50852.1"/>
    <property type="molecule type" value="Genomic_DNA"/>
</dbReference>
<sequence>MAGPTVSVTVDYPRDPALYQRDHGRFLREANRHAAVYHHRHHIPRHFQSFAAAKYGYAKRRSFVGRKSYQDLKNRLGLPPLVSPRLTGGQTQRQVTTMRQVTATQKRSRLIMRLPFRGGTGRFRTQPGQRELSVNQKVVLQIISEIETIAPDEQRTINSEIHRHYAMQANKPGVRKRKRFGGRS</sequence>
<keyword evidence="2" id="KW-1185">Reference proteome</keyword>